<evidence type="ECO:0000313" key="2">
    <source>
        <dbReference type="Proteomes" id="UP000199494"/>
    </source>
</evidence>
<dbReference type="InterPro" id="IPR019681">
    <property type="entry name" value="DUF2530"/>
</dbReference>
<gene>
    <name evidence="1" type="ORF">SAMN05421630_104352</name>
</gene>
<reference evidence="1 2" key="1">
    <citation type="submission" date="2016-10" db="EMBL/GenBank/DDBJ databases">
        <authorList>
            <person name="de Groot N.N."/>
        </authorList>
    </citation>
    <scope>NUCLEOTIDE SEQUENCE [LARGE SCALE GENOMIC DNA]</scope>
    <source>
        <strain evidence="1 2">CGMCC 4.5506</strain>
    </source>
</reference>
<dbReference type="Pfam" id="PF10745">
    <property type="entry name" value="DUF2530"/>
    <property type="match status" value="1"/>
</dbReference>
<keyword evidence="2" id="KW-1185">Reference proteome</keyword>
<evidence type="ECO:0000313" key="1">
    <source>
        <dbReference type="EMBL" id="SDC90039.1"/>
    </source>
</evidence>
<dbReference type="Proteomes" id="UP000199494">
    <property type="component" value="Unassembled WGS sequence"/>
</dbReference>
<sequence>MFVGTALWFAGFLVLLVSGVEGTWLWTMLAGGGLGLIGIPIMFWQRAASRRGSRGAQHGL</sequence>
<proteinExistence type="predicted"/>
<organism evidence="1 2">
    <name type="scientific">Prauserella marina</name>
    <dbReference type="NCBI Taxonomy" id="530584"/>
    <lineage>
        <taxon>Bacteria</taxon>
        <taxon>Bacillati</taxon>
        <taxon>Actinomycetota</taxon>
        <taxon>Actinomycetes</taxon>
        <taxon>Pseudonocardiales</taxon>
        <taxon>Pseudonocardiaceae</taxon>
        <taxon>Prauserella</taxon>
    </lineage>
</organism>
<dbReference type="AlphaFoldDB" id="A0A1G6QCD8"/>
<accession>A0A1G6QCD8</accession>
<dbReference type="EMBL" id="FMZE01000004">
    <property type="protein sequence ID" value="SDC90039.1"/>
    <property type="molecule type" value="Genomic_DNA"/>
</dbReference>
<name>A0A1G6QCD8_9PSEU</name>
<protein>
    <submittedName>
        <fullName evidence="1">Uncharacterized protein</fullName>
    </submittedName>
</protein>